<feature type="transmembrane region" description="Helical" evidence="1">
    <location>
        <begin position="31"/>
        <end position="49"/>
    </location>
</feature>
<name>A0A165QPE0_9APHY</name>
<dbReference type="EMBL" id="KV429056">
    <property type="protein sequence ID" value="KZT69748.1"/>
    <property type="molecule type" value="Genomic_DNA"/>
</dbReference>
<keyword evidence="1" id="KW-1133">Transmembrane helix</keyword>
<keyword evidence="3" id="KW-1185">Reference proteome</keyword>
<protein>
    <submittedName>
        <fullName evidence="2">Uncharacterized protein</fullName>
    </submittedName>
</protein>
<reference evidence="2 3" key="1">
    <citation type="journal article" date="2016" name="Mol. Biol. Evol.">
        <title>Comparative Genomics of Early-Diverging Mushroom-Forming Fungi Provides Insights into the Origins of Lignocellulose Decay Capabilities.</title>
        <authorList>
            <person name="Nagy L.G."/>
            <person name="Riley R."/>
            <person name="Tritt A."/>
            <person name="Adam C."/>
            <person name="Daum C."/>
            <person name="Floudas D."/>
            <person name="Sun H."/>
            <person name="Yadav J.S."/>
            <person name="Pangilinan J."/>
            <person name="Larsson K.H."/>
            <person name="Matsuura K."/>
            <person name="Barry K."/>
            <person name="Labutti K."/>
            <person name="Kuo R."/>
            <person name="Ohm R.A."/>
            <person name="Bhattacharya S.S."/>
            <person name="Shirouzu T."/>
            <person name="Yoshinaga Y."/>
            <person name="Martin F.M."/>
            <person name="Grigoriev I.V."/>
            <person name="Hibbett D.S."/>
        </authorList>
    </citation>
    <scope>NUCLEOTIDE SEQUENCE [LARGE SCALE GENOMIC DNA]</scope>
    <source>
        <strain evidence="2 3">L-15889</strain>
    </source>
</reference>
<gene>
    <name evidence="2" type="ORF">DAEQUDRAFT_252615</name>
</gene>
<keyword evidence="1" id="KW-0812">Transmembrane</keyword>
<organism evidence="2 3">
    <name type="scientific">Daedalea quercina L-15889</name>
    <dbReference type="NCBI Taxonomy" id="1314783"/>
    <lineage>
        <taxon>Eukaryota</taxon>
        <taxon>Fungi</taxon>
        <taxon>Dikarya</taxon>
        <taxon>Basidiomycota</taxon>
        <taxon>Agaricomycotina</taxon>
        <taxon>Agaricomycetes</taxon>
        <taxon>Polyporales</taxon>
        <taxon>Fomitopsis</taxon>
    </lineage>
</organism>
<keyword evidence="1" id="KW-0472">Membrane</keyword>
<dbReference type="Proteomes" id="UP000076727">
    <property type="component" value="Unassembled WGS sequence"/>
</dbReference>
<evidence type="ECO:0000313" key="3">
    <source>
        <dbReference type="Proteomes" id="UP000076727"/>
    </source>
</evidence>
<evidence type="ECO:0000313" key="2">
    <source>
        <dbReference type="EMBL" id="KZT69748.1"/>
    </source>
</evidence>
<accession>A0A165QPE0</accession>
<proteinExistence type="predicted"/>
<dbReference type="AlphaFoldDB" id="A0A165QPE0"/>
<evidence type="ECO:0000256" key="1">
    <source>
        <dbReference type="SAM" id="Phobius"/>
    </source>
</evidence>
<sequence>MCPRRVVSFNMYRLHHCHPVLVLESPPCHQLRLVLLAMLLCLHVCLLIAPDASLIFDLRQFIPFDINLLFRTRLHQ</sequence>